<dbReference type="InterPro" id="IPR027417">
    <property type="entry name" value="P-loop_NTPase"/>
</dbReference>
<dbReference type="InterPro" id="IPR017871">
    <property type="entry name" value="ABC_transporter-like_CS"/>
</dbReference>
<dbReference type="Pfam" id="PF08352">
    <property type="entry name" value="oligo_HPY"/>
    <property type="match status" value="1"/>
</dbReference>
<dbReference type="PROSITE" id="PS00211">
    <property type="entry name" value="ABC_TRANSPORTER_1"/>
    <property type="match status" value="1"/>
</dbReference>
<evidence type="ECO:0000256" key="4">
    <source>
        <dbReference type="ARBA" id="ARBA00022475"/>
    </source>
</evidence>
<dbReference type="SMART" id="SM00382">
    <property type="entry name" value="AAA"/>
    <property type="match status" value="1"/>
</dbReference>
<comment type="subcellular location">
    <subcellularLocation>
        <location evidence="1">Cell membrane</location>
        <topology evidence="1">Peripheral membrane protein</topology>
    </subcellularLocation>
</comment>
<keyword evidence="4" id="KW-1003">Cell membrane</keyword>
<evidence type="ECO:0000313" key="10">
    <source>
        <dbReference type="Proteomes" id="UP000275356"/>
    </source>
</evidence>
<comment type="similarity">
    <text evidence="2">Belongs to the ABC transporter superfamily.</text>
</comment>
<keyword evidence="5" id="KW-0547">Nucleotide-binding</keyword>
<protein>
    <submittedName>
        <fullName evidence="9">Peptide/nickel transport system ATP-binding protein/oligopeptide transport system ATP-binding protein</fullName>
    </submittedName>
</protein>
<dbReference type="PROSITE" id="PS50893">
    <property type="entry name" value="ABC_TRANSPORTER_2"/>
    <property type="match status" value="1"/>
</dbReference>
<gene>
    <name evidence="9" type="ORF">EDD28_2357</name>
</gene>
<sequence>MSVTTTEPVLDVRGLKVEFRGLRQSLYAVNGVDLQIGRGQSLGLVGESGCGKSTAVRAMLGLIRPPGVITGGESEFQGRDLVALTPGRRRRVLGKDIGFITQNPFRVLNPVLSVYQQFRRMLRAHGLRLSKTESWDLASRALLDVGLRDPERVLSGYAHQLSGGMAQRVCIAMSTLLEPELVIADEPTTALDVTVQQEILDLLRERTSRGATIIVTHDLSVVAQYCDRVAVMYAGVIVEQGTTFDVFTNPTHPYTKALLASVPRRGAELYELGGAVESLFAPPTHCTFANRCAFAREVCRREVPRLEPIGVSDHRRACFVPVEEVVA</sequence>
<dbReference type="OrthoDB" id="8481147at2"/>
<dbReference type="InterPro" id="IPR050388">
    <property type="entry name" value="ABC_Ni/Peptide_Import"/>
</dbReference>
<evidence type="ECO:0000313" key="9">
    <source>
        <dbReference type="EMBL" id="ROR97751.1"/>
    </source>
</evidence>
<comment type="caution">
    <text evidence="9">The sequence shown here is derived from an EMBL/GenBank/DDBJ whole genome shotgun (WGS) entry which is preliminary data.</text>
</comment>
<evidence type="ECO:0000259" key="8">
    <source>
        <dbReference type="PROSITE" id="PS50893"/>
    </source>
</evidence>
<evidence type="ECO:0000256" key="2">
    <source>
        <dbReference type="ARBA" id="ARBA00005417"/>
    </source>
</evidence>
<evidence type="ECO:0000256" key="7">
    <source>
        <dbReference type="ARBA" id="ARBA00023136"/>
    </source>
</evidence>
<feature type="domain" description="ABC transporter" evidence="8">
    <location>
        <begin position="12"/>
        <end position="259"/>
    </location>
</feature>
<reference evidence="9 10" key="1">
    <citation type="submission" date="2018-11" db="EMBL/GenBank/DDBJ databases">
        <title>Sequencing the genomes of 1000 actinobacteria strains.</title>
        <authorList>
            <person name="Klenk H.-P."/>
        </authorList>
    </citation>
    <scope>NUCLEOTIDE SEQUENCE [LARGE SCALE GENOMIC DNA]</scope>
    <source>
        <strain evidence="9 10">DSM 13521</strain>
    </source>
</reference>
<dbReference type="InterPro" id="IPR013563">
    <property type="entry name" value="Oligopep_ABC_C"/>
</dbReference>
<keyword evidence="7" id="KW-0472">Membrane</keyword>
<dbReference type="CDD" id="cd03257">
    <property type="entry name" value="ABC_NikE_OppD_transporters"/>
    <property type="match status" value="1"/>
</dbReference>
<keyword evidence="3" id="KW-0813">Transport</keyword>
<dbReference type="AlphaFoldDB" id="A0A3N2DD84"/>
<dbReference type="InterPro" id="IPR003439">
    <property type="entry name" value="ABC_transporter-like_ATP-bd"/>
</dbReference>
<dbReference type="RefSeq" id="WP_123739749.1">
    <property type="nucleotide sequence ID" value="NZ_RKHQ01000001.1"/>
</dbReference>
<dbReference type="PANTHER" id="PTHR43297">
    <property type="entry name" value="OLIGOPEPTIDE TRANSPORT ATP-BINDING PROTEIN APPD"/>
    <property type="match status" value="1"/>
</dbReference>
<dbReference type="GO" id="GO:0015833">
    <property type="term" value="P:peptide transport"/>
    <property type="evidence" value="ECO:0007669"/>
    <property type="project" value="InterPro"/>
</dbReference>
<dbReference type="Gene3D" id="3.40.50.300">
    <property type="entry name" value="P-loop containing nucleotide triphosphate hydrolases"/>
    <property type="match status" value="1"/>
</dbReference>
<dbReference type="SUPFAM" id="SSF52540">
    <property type="entry name" value="P-loop containing nucleoside triphosphate hydrolases"/>
    <property type="match status" value="1"/>
</dbReference>
<dbReference type="GO" id="GO:0016887">
    <property type="term" value="F:ATP hydrolysis activity"/>
    <property type="evidence" value="ECO:0007669"/>
    <property type="project" value="InterPro"/>
</dbReference>
<dbReference type="Pfam" id="PF00005">
    <property type="entry name" value="ABC_tran"/>
    <property type="match status" value="1"/>
</dbReference>
<dbReference type="FunFam" id="3.40.50.300:FF:000016">
    <property type="entry name" value="Oligopeptide ABC transporter ATP-binding component"/>
    <property type="match status" value="1"/>
</dbReference>
<evidence type="ECO:0000256" key="5">
    <source>
        <dbReference type="ARBA" id="ARBA00022741"/>
    </source>
</evidence>
<dbReference type="EMBL" id="RKHQ01000001">
    <property type="protein sequence ID" value="ROR97751.1"/>
    <property type="molecule type" value="Genomic_DNA"/>
</dbReference>
<name>A0A3N2DD84_9MICO</name>
<keyword evidence="6 9" id="KW-0067">ATP-binding</keyword>
<dbReference type="Proteomes" id="UP000275356">
    <property type="component" value="Unassembled WGS sequence"/>
</dbReference>
<dbReference type="InterPro" id="IPR003593">
    <property type="entry name" value="AAA+_ATPase"/>
</dbReference>
<dbReference type="PANTHER" id="PTHR43297:SF2">
    <property type="entry name" value="DIPEPTIDE TRANSPORT ATP-BINDING PROTEIN DPPD"/>
    <property type="match status" value="1"/>
</dbReference>
<organism evidence="9 10">
    <name type="scientific">Salana multivorans</name>
    <dbReference type="NCBI Taxonomy" id="120377"/>
    <lineage>
        <taxon>Bacteria</taxon>
        <taxon>Bacillati</taxon>
        <taxon>Actinomycetota</taxon>
        <taxon>Actinomycetes</taxon>
        <taxon>Micrococcales</taxon>
        <taxon>Beutenbergiaceae</taxon>
        <taxon>Salana</taxon>
    </lineage>
</organism>
<dbReference type="GO" id="GO:0005886">
    <property type="term" value="C:plasma membrane"/>
    <property type="evidence" value="ECO:0007669"/>
    <property type="project" value="UniProtKB-SubCell"/>
</dbReference>
<accession>A0A3N2DD84</accession>
<keyword evidence="10" id="KW-1185">Reference proteome</keyword>
<proteinExistence type="inferred from homology"/>
<evidence type="ECO:0000256" key="6">
    <source>
        <dbReference type="ARBA" id="ARBA00022840"/>
    </source>
</evidence>
<evidence type="ECO:0000256" key="3">
    <source>
        <dbReference type="ARBA" id="ARBA00022448"/>
    </source>
</evidence>
<dbReference type="NCBIfam" id="TIGR01727">
    <property type="entry name" value="oligo_HPY"/>
    <property type="match status" value="1"/>
</dbReference>
<evidence type="ECO:0000256" key="1">
    <source>
        <dbReference type="ARBA" id="ARBA00004202"/>
    </source>
</evidence>
<dbReference type="GO" id="GO:0005524">
    <property type="term" value="F:ATP binding"/>
    <property type="evidence" value="ECO:0007669"/>
    <property type="project" value="UniProtKB-KW"/>
</dbReference>